<gene>
    <name evidence="2" type="ORF">CTEN210_05330</name>
</gene>
<dbReference type="EMBL" id="BLLK01000029">
    <property type="protein sequence ID" value="GFH48854.1"/>
    <property type="molecule type" value="Genomic_DNA"/>
</dbReference>
<protein>
    <submittedName>
        <fullName evidence="2">Uncharacterized protein</fullName>
    </submittedName>
</protein>
<proteinExistence type="predicted"/>
<name>A0AAD3CQC2_9STRA</name>
<evidence type="ECO:0000313" key="2">
    <source>
        <dbReference type="EMBL" id="GFH48854.1"/>
    </source>
</evidence>
<dbReference type="Proteomes" id="UP001054902">
    <property type="component" value="Unassembled WGS sequence"/>
</dbReference>
<evidence type="ECO:0000313" key="3">
    <source>
        <dbReference type="Proteomes" id="UP001054902"/>
    </source>
</evidence>
<reference evidence="2 3" key="1">
    <citation type="journal article" date="2021" name="Sci. Rep.">
        <title>The genome of the diatom Chaetoceros tenuissimus carries an ancient integrated fragment of an extant virus.</title>
        <authorList>
            <person name="Hongo Y."/>
            <person name="Kimura K."/>
            <person name="Takaki Y."/>
            <person name="Yoshida Y."/>
            <person name="Baba S."/>
            <person name="Kobayashi G."/>
            <person name="Nagasaki K."/>
            <person name="Hano T."/>
            <person name="Tomaru Y."/>
        </authorList>
    </citation>
    <scope>NUCLEOTIDE SEQUENCE [LARGE SCALE GENOMIC DNA]</scope>
    <source>
        <strain evidence="2 3">NIES-3715</strain>
    </source>
</reference>
<evidence type="ECO:0000256" key="1">
    <source>
        <dbReference type="SAM" id="MobiDB-lite"/>
    </source>
</evidence>
<comment type="caution">
    <text evidence="2">The sequence shown here is derived from an EMBL/GenBank/DDBJ whole genome shotgun (WGS) entry which is preliminary data.</text>
</comment>
<keyword evidence="3" id="KW-1185">Reference proteome</keyword>
<accession>A0AAD3CQC2</accession>
<organism evidence="2 3">
    <name type="scientific">Chaetoceros tenuissimus</name>
    <dbReference type="NCBI Taxonomy" id="426638"/>
    <lineage>
        <taxon>Eukaryota</taxon>
        <taxon>Sar</taxon>
        <taxon>Stramenopiles</taxon>
        <taxon>Ochrophyta</taxon>
        <taxon>Bacillariophyta</taxon>
        <taxon>Coscinodiscophyceae</taxon>
        <taxon>Chaetocerotophycidae</taxon>
        <taxon>Chaetocerotales</taxon>
        <taxon>Chaetocerotaceae</taxon>
        <taxon>Chaetoceros</taxon>
    </lineage>
</organism>
<feature type="region of interest" description="Disordered" evidence="1">
    <location>
        <begin position="64"/>
        <end position="83"/>
    </location>
</feature>
<dbReference type="AlphaFoldDB" id="A0AAD3CQC2"/>
<sequence>MEHPLEDSPDFCKRYLKLIMSLPQCMPKDSEEFKKWYKNRFGSEYSDSPLFALRAKLEDHKKELLEQQGQSPKESSKAVSAPNAQAMRPIPGYQYYQNPPVAGFPNYPPQFHLQYSGFPHCSPQFHPQYSGFPHHSQAFHSMPYHTIQYAPLPAQQLTDQQRLPISAKGLKDEQEISQQYGKPLDTFFHKHGSLFYECCDKGKQVHLFRDPTNEKFNGVTFNKNIKKYIAKICINGTQITLGQFALASDASLYTSMY</sequence>